<dbReference type="OrthoDB" id="6247150at2759"/>
<gene>
    <name evidence="3" type="ORF">FBUS_00113</name>
</gene>
<name>A0A8E0SA53_9TREM</name>
<comment type="caution">
    <text evidence="3">The sequence shown here is derived from an EMBL/GenBank/DDBJ whole genome shotgun (WGS) entry which is preliminary data.</text>
</comment>
<organism evidence="3 4">
    <name type="scientific">Fasciolopsis buskii</name>
    <dbReference type="NCBI Taxonomy" id="27845"/>
    <lineage>
        <taxon>Eukaryota</taxon>
        <taxon>Metazoa</taxon>
        <taxon>Spiralia</taxon>
        <taxon>Lophotrochozoa</taxon>
        <taxon>Platyhelminthes</taxon>
        <taxon>Trematoda</taxon>
        <taxon>Digenea</taxon>
        <taxon>Plagiorchiida</taxon>
        <taxon>Echinostomata</taxon>
        <taxon>Echinostomatoidea</taxon>
        <taxon>Fasciolidae</taxon>
        <taxon>Fasciolopsis</taxon>
    </lineage>
</organism>
<evidence type="ECO:0000256" key="1">
    <source>
        <dbReference type="SAM" id="MobiDB-lite"/>
    </source>
</evidence>
<keyword evidence="2" id="KW-1133">Transmembrane helix</keyword>
<sequence length="1117" mass="118735">MRPGTGQRIYLGETLSRSTSDNYVSEDYHSGSTAKEDNHLEVTEFDITHLLPVWALVVRPVHEPSGSGSVNQIPAAYVHYDAFTRRPHLVGRSAGRVMLGLVATLDDSQPLASTYVDIGGRGKDGSPGVTATEETVSVVAIRAECVNPNLLLSGQLDPASPTAGVFDSSLRGTGSSFFQDAGDSRSATDYSLPTPHRLSVDIYVAGSNGESLVNAAASSAVRSPEMLRSIFSQKWSAPTKTVRSTSSSATCPIQLLAVSLIMSDETVLPAHQVPPNYLRISSLDSNLVWDPAIPMQPAISNARSTAESSSTSVHIRVNSLIAWTQYVQTKQENNFRHSVPLSAMDDVVLTVQSGHVLRDPGPPQDPSRWFSEAHETPIDRRESVTLNNHNAIDGATGRYSIWSSPVGQSDFRTMFVSAQNANKRHSVYDPTSGQDTHPPSFITHILIWVGAIAVLLFAVNCTVLVALKKRRQTRNSRESQASTSQHHYSGLQDGKSKRTGVGRIDLYNVEDNQSTVKTNGNGEMVNMAAGSPMIPCSQLGYLPSYSDVHSGHRMMMDSSSPQQVETMTAGLSCSSMGSTHSGPVGSLKQSMVMDSVVNPYLMMSEGSSMGASQSNKNSHSANPPTFHGMPFAAVGYRPGGISNSPPSWNSPASMTPAVYQKPLPNISPMQTTNAASPSPGHMWPASLSPTNSGPCNPGYTSGLGSVGTCEGYSDEGVASGFEMISLSQEVVNITGNNGLHNAYPQLNRGFGGAVGRTATGGTNSTASGGSASVTRAGLAHRVQMTTFKRSPTSGLGAGSLSGGSSSADASEFRVHRSPESGGANELEIGTQPTSRGPSSTDVMYLHHLPPHQLRGSPKVPPPMRSSLMTESFSGGKCTTEFGLPTNYSEKNSEESTDIMLRESGLRHHTSFNNNRSIAIRENPSSHEAHMLPLPSGLDLRKDSPPPEDLEDAPVPMPPALLLNNHSCFGVLTDHSRTVVSSNLDNAFKPSPPPESGLNLGSYKRSDSFGMATKVHPTDSFSPFTGNKLLTGFGRESSAEPNNPYPSDVGGQTATGFVTHGEMVGDTLDTSDEVSSGSKSSSARHGDNKYSKLSLQSKSSPRDPAEATYLHSIPPPEL</sequence>
<dbReference type="EMBL" id="LUCM01000663">
    <property type="protein sequence ID" value="KAA0200233.1"/>
    <property type="molecule type" value="Genomic_DNA"/>
</dbReference>
<accession>A0A8E0SA53</accession>
<feature type="transmembrane region" description="Helical" evidence="2">
    <location>
        <begin position="445"/>
        <end position="467"/>
    </location>
</feature>
<proteinExistence type="predicted"/>
<dbReference type="Proteomes" id="UP000728185">
    <property type="component" value="Unassembled WGS sequence"/>
</dbReference>
<protein>
    <recommendedName>
        <fullName evidence="5">Transmembrane protein</fullName>
    </recommendedName>
</protein>
<evidence type="ECO:0008006" key="5">
    <source>
        <dbReference type="Google" id="ProtNLM"/>
    </source>
</evidence>
<evidence type="ECO:0000313" key="3">
    <source>
        <dbReference type="EMBL" id="KAA0200233.1"/>
    </source>
</evidence>
<feature type="region of interest" description="Disordered" evidence="1">
    <location>
        <begin position="470"/>
        <end position="497"/>
    </location>
</feature>
<feature type="region of interest" description="Disordered" evidence="1">
    <location>
        <begin position="789"/>
        <end position="838"/>
    </location>
</feature>
<keyword evidence="2" id="KW-0472">Membrane</keyword>
<dbReference type="AlphaFoldDB" id="A0A8E0SA53"/>
<evidence type="ECO:0000256" key="2">
    <source>
        <dbReference type="SAM" id="Phobius"/>
    </source>
</evidence>
<feature type="region of interest" description="Disordered" evidence="1">
    <location>
        <begin position="921"/>
        <end position="950"/>
    </location>
</feature>
<keyword evidence="2" id="KW-0812">Transmembrane</keyword>
<keyword evidence="4" id="KW-1185">Reference proteome</keyword>
<reference evidence="3" key="1">
    <citation type="submission" date="2019-05" db="EMBL/GenBank/DDBJ databases">
        <title>Annotation for the trematode Fasciolopsis buski.</title>
        <authorList>
            <person name="Choi Y.-J."/>
        </authorList>
    </citation>
    <scope>NUCLEOTIDE SEQUENCE</scope>
    <source>
        <strain evidence="3">HT</strain>
        <tissue evidence="3">Whole worm</tissue>
    </source>
</reference>
<evidence type="ECO:0000313" key="4">
    <source>
        <dbReference type="Proteomes" id="UP000728185"/>
    </source>
</evidence>
<feature type="compositionally biased region" description="Polar residues" evidence="1">
    <location>
        <begin position="478"/>
        <end position="487"/>
    </location>
</feature>
<feature type="region of interest" description="Disordered" evidence="1">
    <location>
        <begin position="1031"/>
        <end position="1117"/>
    </location>
</feature>